<evidence type="ECO:0000256" key="1">
    <source>
        <dbReference type="SAM" id="MobiDB-lite"/>
    </source>
</evidence>
<accession>M1DNI2</accession>
<feature type="region of interest" description="Disordered" evidence="1">
    <location>
        <begin position="26"/>
        <end position="60"/>
    </location>
</feature>
<reference evidence="2" key="2">
    <citation type="submission" date="2015-06" db="UniProtKB">
        <authorList>
            <consortium name="EnsemblPlants"/>
        </authorList>
    </citation>
    <scope>IDENTIFICATION</scope>
    <source>
        <strain evidence="2">DM1-3 516 R44</strain>
    </source>
</reference>
<dbReference type="AlphaFoldDB" id="M1DNI2"/>
<evidence type="ECO:0000313" key="3">
    <source>
        <dbReference type="Proteomes" id="UP000011115"/>
    </source>
</evidence>
<dbReference type="EnsemblPlants" id="PGSC0003DMT400091837">
    <property type="protein sequence ID" value="PGSC0003DMT400091837"/>
    <property type="gene ID" value="PGSC0003DMG400041408"/>
</dbReference>
<dbReference type="Gene3D" id="2.40.70.10">
    <property type="entry name" value="Acid Proteases"/>
    <property type="match status" value="1"/>
</dbReference>
<keyword evidence="3" id="KW-1185">Reference proteome</keyword>
<dbReference type="InParanoid" id="M1DNI2"/>
<dbReference type="Gramene" id="PGSC0003DMT400091837">
    <property type="protein sequence ID" value="PGSC0003DMT400091837"/>
    <property type="gene ID" value="PGSC0003DMG400041408"/>
</dbReference>
<dbReference type="Proteomes" id="UP000011115">
    <property type="component" value="Unassembled WGS sequence"/>
</dbReference>
<dbReference type="PaxDb" id="4113-PGSC0003DMT400091837"/>
<sequence length="132" mass="14867">MNPVEFDGSKVEEDPQEFIDEGIRFSDQGFSNTPTRKFNKDRVFNPKPQGGNGDGSSMSSCARCGRKHEAKRVYRDCPVSLSHIVTHDDLVELTMLDFDVILGMDLLLSCDTSIDCKTQVVKFQFLNESILE</sequence>
<dbReference type="HOGENOM" id="CLU_1920828_0_0_1"/>
<reference evidence="3" key="1">
    <citation type="journal article" date="2011" name="Nature">
        <title>Genome sequence and analysis of the tuber crop potato.</title>
        <authorList>
            <consortium name="The Potato Genome Sequencing Consortium"/>
        </authorList>
    </citation>
    <scope>NUCLEOTIDE SEQUENCE [LARGE SCALE GENOMIC DNA]</scope>
    <source>
        <strain evidence="3">cv. DM1-3 516 R44</strain>
    </source>
</reference>
<evidence type="ECO:0000313" key="2">
    <source>
        <dbReference type="EnsemblPlants" id="PGSC0003DMT400091837"/>
    </source>
</evidence>
<name>M1DNI2_SOLTU</name>
<dbReference type="Pfam" id="PF08284">
    <property type="entry name" value="RVP_2"/>
    <property type="match status" value="1"/>
</dbReference>
<organism evidence="2 3">
    <name type="scientific">Solanum tuberosum</name>
    <name type="common">Potato</name>
    <dbReference type="NCBI Taxonomy" id="4113"/>
    <lineage>
        <taxon>Eukaryota</taxon>
        <taxon>Viridiplantae</taxon>
        <taxon>Streptophyta</taxon>
        <taxon>Embryophyta</taxon>
        <taxon>Tracheophyta</taxon>
        <taxon>Spermatophyta</taxon>
        <taxon>Magnoliopsida</taxon>
        <taxon>eudicotyledons</taxon>
        <taxon>Gunneridae</taxon>
        <taxon>Pentapetalae</taxon>
        <taxon>asterids</taxon>
        <taxon>lamiids</taxon>
        <taxon>Solanales</taxon>
        <taxon>Solanaceae</taxon>
        <taxon>Solanoideae</taxon>
        <taxon>Solaneae</taxon>
        <taxon>Solanum</taxon>
    </lineage>
</organism>
<protein>
    <submittedName>
        <fullName evidence="2">Gag-pol polyprotein</fullName>
    </submittedName>
</protein>
<dbReference type="InterPro" id="IPR021109">
    <property type="entry name" value="Peptidase_aspartic_dom_sf"/>
</dbReference>
<proteinExistence type="predicted"/>